<dbReference type="AlphaFoldDB" id="A0A2X4U2S5"/>
<dbReference type="EMBL" id="LS483468">
    <property type="protein sequence ID" value="SQI33523.1"/>
    <property type="molecule type" value="Genomic_DNA"/>
</dbReference>
<evidence type="ECO:0000256" key="1">
    <source>
        <dbReference type="SAM" id="MobiDB-lite"/>
    </source>
</evidence>
<accession>A0A2X4U2S5</accession>
<dbReference type="RefSeq" id="WP_072701153.1">
    <property type="nucleotide sequence ID" value="NZ_JAFBBL010000001.1"/>
</dbReference>
<gene>
    <name evidence="2" type="ORF">NCTC10994_02594</name>
</gene>
<reference evidence="2 3" key="1">
    <citation type="submission" date="2018-06" db="EMBL/GenBank/DDBJ databases">
        <authorList>
            <consortium name="Pathogen Informatics"/>
            <person name="Doyle S."/>
        </authorList>
    </citation>
    <scope>NUCLEOTIDE SEQUENCE [LARGE SCALE GENOMIC DNA]</scope>
    <source>
        <strain evidence="2 3">NCTC10994</strain>
    </source>
</reference>
<dbReference type="Proteomes" id="UP000249091">
    <property type="component" value="Chromosome 1"/>
</dbReference>
<evidence type="ECO:0000313" key="3">
    <source>
        <dbReference type="Proteomes" id="UP000249091"/>
    </source>
</evidence>
<sequence>MAFLASVPILLALVALLYFVSCRIVDHQIRSAEREYGRAPSEPTMGPEPAVPPVVPGVPAPR</sequence>
<evidence type="ECO:0000313" key="2">
    <source>
        <dbReference type="EMBL" id="SQI33523.1"/>
    </source>
</evidence>
<keyword evidence="3" id="KW-1185">Reference proteome</keyword>
<dbReference type="KEGG" id="rcr:NCTC10994_02594"/>
<feature type="region of interest" description="Disordered" evidence="1">
    <location>
        <begin position="33"/>
        <end position="62"/>
    </location>
</feature>
<proteinExistence type="predicted"/>
<organism evidence="2 3">
    <name type="scientific">Rhodococcus coprophilus</name>
    <dbReference type="NCBI Taxonomy" id="38310"/>
    <lineage>
        <taxon>Bacteria</taxon>
        <taxon>Bacillati</taxon>
        <taxon>Actinomycetota</taxon>
        <taxon>Actinomycetes</taxon>
        <taxon>Mycobacteriales</taxon>
        <taxon>Nocardiaceae</taxon>
        <taxon>Rhodococcus</taxon>
    </lineage>
</organism>
<protein>
    <submittedName>
        <fullName evidence="2">Uncharacterized protein</fullName>
    </submittedName>
</protein>
<name>A0A2X4U2S5_9NOCA</name>
<feature type="compositionally biased region" description="Pro residues" evidence="1">
    <location>
        <begin position="49"/>
        <end position="62"/>
    </location>
</feature>